<comment type="caution">
    <text evidence="1">The sequence shown here is derived from an EMBL/GenBank/DDBJ whole genome shotgun (WGS) entry which is preliminary data.</text>
</comment>
<dbReference type="Proteomes" id="UP000179786">
    <property type="component" value="Unassembled WGS sequence"/>
</dbReference>
<dbReference type="STRING" id="1859457.BET10_14040"/>
<sequence length="92" mass="10518">MQPDTVAQMLTLQYPQVSNIPALTWLIEEDRYLHGGSDPGTKALVVISKKEQWGFIFFANGGGLRTELGFELFRHDVDEYLNRYGPPLNNKY</sequence>
<organism evidence="1 2">
    <name type="scientific">Pseudoalteromonas amylolytica</name>
    <dbReference type="NCBI Taxonomy" id="1859457"/>
    <lineage>
        <taxon>Bacteria</taxon>
        <taxon>Pseudomonadati</taxon>
        <taxon>Pseudomonadota</taxon>
        <taxon>Gammaproteobacteria</taxon>
        <taxon>Alteromonadales</taxon>
        <taxon>Pseudoalteromonadaceae</taxon>
        <taxon>Pseudoalteromonas</taxon>
    </lineage>
</organism>
<reference evidence="1 2" key="1">
    <citation type="submission" date="2016-09" db="EMBL/GenBank/DDBJ databases">
        <title>Pseudoalteromonas amylolytica sp. nov., isolated from the surface seawater.</title>
        <authorList>
            <person name="Wu Y.-H."/>
            <person name="Cheng H."/>
            <person name="Jin X.-B."/>
            <person name="Wang C.-S."/>
            <person name="Xu X.-W."/>
        </authorList>
    </citation>
    <scope>NUCLEOTIDE SEQUENCE [LARGE SCALE GENOMIC DNA]</scope>
    <source>
        <strain evidence="1 2">JW1</strain>
    </source>
</reference>
<keyword evidence="2" id="KW-1185">Reference proteome</keyword>
<evidence type="ECO:0008006" key="3">
    <source>
        <dbReference type="Google" id="ProtNLM"/>
    </source>
</evidence>
<protein>
    <recommendedName>
        <fullName evidence="3">Beta-lactamase-related domain-containing protein</fullName>
    </recommendedName>
</protein>
<dbReference type="AlphaFoldDB" id="A0A1S1MTS3"/>
<dbReference type="EMBL" id="MKJU01000027">
    <property type="protein sequence ID" value="OHU89909.1"/>
    <property type="molecule type" value="Genomic_DNA"/>
</dbReference>
<evidence type="ECO:0000313" key="1">
    <source>
        <dbReference type="EMBL" id="OHU89909.1"/>
    </source>
</evidence>
<accession>A0A1S1MTS3</accession>
<name>A0A1S1MTS3_9GAMM</name>
<dbReference type="RefSeq" id="WP_070985876.1">
    <property type="nucleotide sequence ID" value="NZ_MKJU01000027.1"/>
</dbReference>
<gene>
    <name evidence="1" type="ORF">BET10_14040</name>
</gene>
<evidence type="ECO:0000313" key="2">
    <source>
        <dbReference type="Proteomes" id="UP000179786"/>
    </source>
</evidence>
<proteinExistence type="predicted"/>